<evidence type="ECO:0000256" key="4">
    <source>
        <dbReference type="ARBA" id="ARBA00022840"/>
    </source>
</evidence>
<dbReference type="PANTHER" id="PTHR43117:SF4">
    <property type="entry name" value="OSMOPROTECTANT IMPORT ATP-BINDING PROTEIN OSMV"/>
    <property type="match status" value="1"/>
</dbReference>
<keyword evidence="4 6" id="KW-0067">ATP-binding</keyword>
<dbReference type="Proteomes" id="UP001218895">
    <property type="component" value="Chromosome"/>
</dbReference>
<dbReference type="GO" id="GO:0005524">
    <property type="term" value="F:ATP binding"/>
    <property type="evidence" value="ECO:0007669"/>
    <property type="project" value="UniProtKB-KW"/>
</dbReference>
<evidence type="ECO:0000256" key="3">
    <source>
        <dbReference type="ARBA" id="ARBA00022741"/>
    </source>
</evidence>
<dbReference type="PANTHER" id="PTHR43117">
    <property type="entry name" value="OSMOPROTECTANT IMPORT ATP-BINDING PROTEIN OSMV"/>
    <property type="match status" value="1"/>
</dbReference>
<evidence type="ECO:0000256" key="2">
    <source>
        <dbReference type="ARBA" id="ARBA00022448"/>
    </source>
</evidence>
<organism evidence="6 7">
    <name type="scientific">Methanomicrobium antiquum</name>
    <dbReference type="NCBI Taxonomy" id="487686"/>
    <lineage>
        <taxon>Archaea</taxon>
        <taxon>Methanobacteriati</taxon>
        <taxon>Methanobacteriota</taxon>
        <taxon>Stenosarchaea group</taxon>
        <taxon>Methanomicrobia</taxon>
        <taxon>Methanomicrobiales</taxon>
        <taxon>Methanomicrobiaceae</taxon>
        <taxon>Methanomicrobium</taxon>
    </lineage>
</organism>
<feature type="domain" description="ABC transporter" evidence="5">
    <location>
        <begin position="16"/>
        <end position="247"/>
    </location>
</feature>
<dbReference type="EMBL" id="CP091092">
    <property type="protein sequence ID" value="WFN37222.1"/>
    <property type="molecule type" value="Genomic_DNA"/>
</dbReference>
<dbReference type="SMART" id="SM00382">
    <property type="entry name" value="AAA"/>
    <property type="match status" value="1"/>
</dbReference>
<dbReference type="PROSITE" id="PS50893">
    <property type="entry name" value="ABC_TRANSPORTER_2"/>
    <property type="match status" value="1"/>
</dbReference>
<dbReference type="KEGG" id="manq:L1994_02205"/>
<evidence type="ECO:0000259" key="5">
    <source>
        <dbReference type="PROSITE" id="PS50893"/>
    </source>
</evidence>
<dbReference type="GeneID" id="79949170"/>
<sequence>MPKDPIVILMSYNEILELTVLAGKDRQGKEENFDRIDIYPGDVISIVGPTGSGKTAFVNDIEVFALKDTVTGRTILVNGKEPPEDMVCDPSKKPIAQITQNTRVISDLNVLDFLRLHIRARENGEERLIEDTICLANEFTGEKISYHMRMAELSGGQTRSLLIADAIIIDKTPVILLDEVENAGINKEKVVSCLRKYNKAVIFSTHDPYLALIADKRIVMRNGAVTAVITPKEAEKEIMEKVSEMDLFLLDLREKIRYGESFEKEKHERIKSGTEAYT</sequence>
<keyword evidence="2" id="KW-0813">Transport</keyword>
<dbReference type="InterPro" id="IPR027417">
    <property type="entry name" value="P-loop_NTPase"/>
</dbReference>
<dbReference type="InterPro" id="IPR003593">
    <property type="entry name" value="AAA+_ATPase"/>
</dbReference>
<dbReference type="SUPFAM" id="SSF52540">
    <property type="entry name" value="P-loop containing nucleoside triphosphate hydrolases"/>
    <property type="match status" value="1"/>
</dbReference>
<protein>
    <submittedName>
        <fullName evidence="6">ATP-binding cassette domain-containing protein</fullName>
    </submittedName>
</protein>
<dbReference type="InterPro" id="IPR003439">
    <property type="entry name" value="ABC_transporter-like_ATP-bd"/>
</dbReference>
<dbReference type="AlphaFoldDB" id="A0AAF0FPG6"/>
<evidence type="ECO:0000313" key="7">
    <source>
        <dbReference type="Proteomes" id="UP001218895"/>
    </source>
</evidence>
<comment type="similarity">
    <text evidence="1">Belongs to the ABC transporter superfamily.</text>
</comment>
<dbReference type="Gene3D" id="3.40.50.300">
    <property type="entry name" value="P-loop containing nucleotide triphosphate hydrolases"/>
    <property type="match status" value="1"/>
</dbReference>
<dbReference type="Pfam" id="PF00005">
    <property type="entry name" value="ABC_tran"/>
    <property type="match status" value="1"/>
</dbReference>
<dbReference type="GO" id="GO:0016887">
    <property type="term" value="F:ATP hydrolysis activity"/>
    <property type="evidence" value="ECO:0007669"/>
    <property type="project" value="InterPro"/>
</dbReference>
<evidence type="ECO:0000256" key="1">
    <source>
        <dbReference type="ARBA" id="ARBA00005417"/>
    </source>
</evidence>
<reference evidence="6" key="1">
    <citation type="submission" date="2022-01" db="EMBL/GenBank/DDBJ databases">
        <title>Complete genome of Methanomicrobium antiquum DSM 21220.</title>
        <authorList>
            <person name="Chen S.-C."/>
            <person name="You Y.-T."/>
            <person name="Zhou Y.-Z."/>
            <person name="Lai M.-C."/>
        </authorList>
    </citation>
    <scope>NUCLEOTIDE SEQUENCE</scope>
    <source>
        <strain evidence="6">DSM 21220</strain>
    </source>
</reference>
<proteinExistence type="inferred from homology"/>
<accession>A0AAF0FPG6</accession>
<dbReference type="RefSeq" id="WP_278100062.1">
    <property type="nucleotide sequence ID" value="NZ_CP091092.1"/>
</dbReference>
<name>A0AAF0FPG6_9EURY</name>
<keyword evidence="3" id="KW-0547">Nucleotide-binding</keyword>
<keyword evidence="7" id="KW-1185">Reference proteome</keyword>
<evidence type="ECO:0000313" key="6">
    <source>
        <dbReference type="EMBL" id="WFN37222.1"/>
    </source>
</evidence>
<gene>
    <name evidence="6" type="ORF">L1994_02205</name>
</gene>